<keyword evidence="3" id="KW-1185">Reference proteome</keyword>
<dbReference type="OrthoDB" id="24139at2759"/>
<organism evidence="2 3">
    <name type="scientific">Dictyostelium purpureum</name>
    <name type="common">Slime mold</name>
    <dbReference type="NCBI Taxonomy" id="5786"/>
    <lineage>
        <taxon>Eukaryota</taxon>
        <taxon>Amoebozoa</taxon>
        <taxon>Evosea</taxon>
        <taxon>Eumycetozoa</taxon>
        <taxon>Dictyostelia</taxon>
        <taxon>Dictyosteliales</taxon>
        <taxon>Dictyosteliaceae</taxon>
        <taxon>Dictyostelium</taxon>
    </lineage>
</organism>
<evidence type="ECO:0000256" key="1">
    <source>
        <dbReference type="SAM" id="MobiDB-lite"/>
    </source>
</evidence>
<evidence type="ECO:0000313" key="2">
    <source>
        <dbReference type="EMBL" id="EGC33068.1"/>
    </source>
</evidence>
<dbReference type="Proteomes" id="UP000001064">
    <property type="component" value="Unassembled WGS sequence"/>
</dbReference>
<feature type="compositionally biased region" description="Low complexity" evidence="1">
    <location>
        <begin position="133"/>
        <end position="142"/>
    </location>
</feature>
<sequence>MSDQKPEKKQRIFNCNNENSSEDLEDKKIECKLLKLIDNIKLFESNNEEDRIESIKYFNSYHKKKAPEFYNLEHYIHFIVNNDMMYSLYPCETTFTELGLLSIKDFEEVALEKIKKNKINNNNNNDHNHNKNNDNNNNNNNNIESNVNDTIDNNKASINHLPDFIIKIIINELFKFSFVDSDYKVIDIRKMIYLGLISKRFFKQLSDLMDNNYYEWNHSPIKTYYNKSNLNKHPPLFFRYGSLSLIPYFETSRKELGYYFSRIETFVIDSNEVSIDGSKQIPSFYKKCDDNGVFVYPPPMPSLKNIYIYGFLGVSNGLIDLFNFIFKKSKSTNLIHKNNNIDNPIVNNNSDQNSNQNNNQNIKNNNINDNNEIGGIEKISIDIWSKNLNKTYTTLLFKYLFDIIKQIQINMQLAKTKEVLDIIIFFNQYGQLLNHISINFAIDSSNLKEWYDNNNKNMDPDQNNSILKFLNNQK</sequence>
<proteinExistence type="predicted"/>
<dbReference type="GeneID" id="10504779"/>
<feature type="region of interest" description="Disordered" evidence="1">
    <location>
        <begin position="118"/>
        <end position="148"/>
    </location>
</feature>
<dbReference type="VEuPathDB" id="AmoebaDB:DICPUDRAFT_154919"/>
<accession>F0ZSL3</accession>
<dbReference type="KEGG" id="dpp:DICPUDRAFT_154919"/>
<dbReference type="PANTHER" id="PTHR39532">
    <property type="entry name" value="F-BOX DOMAIN-CONTAINING PROTEIN-RELATED"/>
    <property type="match status" value="1"/>
</dbReference>
<dbReference type="EMBL" id="GL871160">
    <property type="protein sequence ID" value="EGC33068.1"/>
    <property type="molecule type" value="Genomic_DNA"/>
</dbReference>
<dbReference type="AlphaFoldDB" id="F0ZSL3"/>
<evidence type="ECO:0000313" key="3">
    <source>
        <dbReference type="Proteomes" id="UP000001064"/>
    </source>
</evidence>
<dbReference type="RefSeq" id="XP_003290418.1">
    <property type="nucleotide sequence ID" value="XM_003290370.1"/>
</dbReference>
<gene>
    <name evidence="2" type="ORF">DICPUDRAFT_154919</name>
</gene>
<dbReference type="PANTHER" id="PTHR39532:SF3">
    <property type="entry name" value="F-BOX DOMAIN-CONTAINING PROTEIN"/>
    <property type="match status" value="1"/>
</dbReference>
<reference evidence="3" key="1">
    <citation type="journal article" date="2011" name="Genome Biol.">
        <title>Comparative genomics of the social amoebae Dictyostelium discoideum and Dictyostelium purpureum.</title>
        <authorList>
            <consortium name="US DOE Joint Genome Institute (JGI-PGF)"/>
            <person name="Sucgang R."/>
            <person name="Kuo A."/>
            <person name="Tian X."/>
            <person name="Salerno W."/>
            <person name="Parikh A."/>
            <person name="Feasley C.L."/>
            <person name="Dalin E."/>
            <person name="Tu H."/>
            <person name="Huang E."/>
            <person name="Barry K."/>
            <person name="Lindquist E."/>
            <person name="Shapiro H."/>
            <person name="Bruce D."/>
            <person name="Schmutz J."/>
            <person name="Salamov A."/>
            <person name="Fey P."/>
            <person name="Gaudet P."/>
            <person name="Anjard C."/>
            <person name="Babu M.M."/>
            <person name="Basu S."/>
            <person name="Bushmanova Y."/>
            <person name="van der Wel H."/>
            <person name="Katoh-Kurasawa M."/>
            <person name="Dinh C."/>
            <person name="Coutinho P.M."/>
            <person name="Saito T."/>
            <person name="Elias M."/>
            <person name="Schaap P."/>
            <person name="Kay R.R."/>
            <person name="Henrissat B."/>
            <person name="Eichinger L."/>
            <person name="Rivero F."/>
            <person name="Putnam N.H."/>
            <person name="West C.M."/>
            <person name="Loomis W.F."/>
            <person name="Chisholm R.L."/>
            <person name="Shaulsky G."/>
            <person name="Strassmann J.E."/>
            <person name="Queller D.C."/>
            <person name="Kuspa A."/>
            <person name="Grigoriev I.V."/>
        </authorList>
    </citation>
    <scope>NUCLEOTIDE SEQUENCE [LARGE SCALE GENOMIC DNA]</scope>
    <source>
        <strain evidence="3">QSDP1</strain>
    </source>
</reference>
<evidence type="ECO:0008006" key="4">
    <source>
        <dbReference type="Google" id="ProtNLM"/>
    </source>
</evidence>
<name>F0ZSL3_DICPU</name>
<dbReference type="InParanoid" id="F0ZSL3"/>
<feature type="region of interest" description="Disordered" evidence="1">
    <location>
        <begin position="348"/>
        <end position="367"/>
    </location>
</feature>
<dbReference type="OMA" id="DIYTECC"/>
<protein>
    <recommendedName>
        <fullName evidence="4">F-box domain-containing protein</fullName>
    </recommendedName>
</protein>